<dbReference type="Gene3D" id="3.80.10.10">
    <property type="entry name" value="Ribonuclease Inhibitor"/>
    <property type="match status" value="1"/>
</dbReference>
<evidence type="ECO:0000313" key="3">
    <source>
        <dbReference type="EMBL" id="CAI9959798.1"/>
    </source>
</evidence>
<protein>
    <submittedName>
        <fullName evidence="3 4">Internalin-A</fullName>
    </submittedName>
</protein>
<sequence>MSIQSVYQVTQEDIQMQQYFKHLPRVKNNQLKIKNDKSLCDLSFMKQFQLEQVFLSRCPNISFRYKLSDTCQGLRAMKCNIKDLTGIDQNNCLQTLYILSNLINDISPLKKLTLLNTLFASSNKITDLSPLNSLINLKSLSLSKNCIKEIYQLRNLCNLEYLDVSQNQIADLNGMQHLRNVNYLDLSDNIISDLSPLSNCQKLEYLSVQNNQVMSIDPLLKILSLRYLHPNHNFITDFDFINQENQFNYIYIDFQQKPNQKQLIISKRMKTVFIFRTTTEKNRQQNVDVQKRLKVVKLEVSFQIKKIIDSQLVFSKSLLIVFGNHEQVEQ</sequence>
<dbReference type="InterPro" id="IPR050836">
    <property type="entry name" value="SDS22/Internalin_LRR"/>
</dbReference>
<dbReference type="Pfam" id="PF12799">
    <property type="entry name" value="LRR_4"/>
    <property type="match status" value="2"/>
</dbReference>
<name>A0AA86QK46_9EUKA</name>
<reference evidence="3" key="1">
    <citation type="submission" date="2023-06" db="EMBL/GenBank/DDBJ databases">
        <authorList>
            <person name="Kurt Z."/>
        </authorList>
    </citation>
    <scope>NUCLEOTIDE SEQUENCE</scope>
</reference>
<dbReference type="EMBL" id="CATOUU010000924">
    <property type="protein sequence ID" value="CAI9959798.1"/>
    <property type="molecule type" value="Genomic_DNA"/>
</dbReference>
<organism evidence="3">
    <name type="scientific">Hexamita inflata</name>
    <dbReference type="NCBI Taxonomy" id="28002"/>
    <lineage>
        <taxon>Eukaryota</taxon>
        <taxon>Metamonada</taxon>
        <taxon>Diplomonadida</taxon>
        <taxon>Hexamitidae</taxon>
        <taxon>Hexamitinae</taxon>
        <taxon>Hexamita</taxon>
    </lineage>
</organism>
<dbReference type="AlphaFoldDB" id="A0AA86QK46"/>
<dbReference type="InterPro" id="IPR032675">
    <property type="entry name" value="LRR_dom_sf"/>
</dbReference>
<dbReference type="PANTHER" id="PTHR46652:SF3">
    <property type="entry name" value="LEUCINE-RICH REPEAT-CONTAINING PROTEIN 9"/>
    <property type="match status" value="1"/>
</dbReference>
<evidence type="ECO:0000313" key="4">
    <source>
        <dbReference type="EMBL" id="CAL6040651.1"/>
    </source>
</evidence>
<evidence type="ECO:0000256" key="2">
    <source>
        <dbReference type="ARBA" id="ARBA00022737"/>
    </source>
</evidence>
<proteinExistence type="predicted"/>
<dbReference type="Proteomes" id="UP001642409">
    <property type="component" value="Unassembled WGS sequence"/>
</dbReference>
<evidence type="ECO:0000256" key="1">
    <source>
        <dbReference type="ARBA" id="ARBA00022614"/>
    </source>
</evidence>
<dbReference type="InterPro" id="IPR025875">
    <property type="entry name" value="Leu-rich_rpt_4"/>
</dbReference>
<dbReference type="SMART" id="SM00365">
    <property type="entry name" value="LRR_SD22"/>
    <property type="match status" value="6"/>
</dbReference>
<dbReference type="PROSITE" id="PS51450">
    <property type="entry name" value="LRR"/>
    <property type="match status" value="6"/>
</dbReference>
<dbReference type="SUPFAM" id="SSF52058">
    <property type="entry name" value="L domain-like"/>
    <property type="match status" value="1"/>
</dbReference>
<keyword evidence="2" id="KW-0677">Repeat</keyword>
<keyword evidence="5" id="KW-1185">Reference proteome</keyword>
<accession>A0AA86QK46</accession>
<dbReference type="PANTHER" id="PTHR46652">
    <property type="entry name" value="LEUCINE-RICH REPEAT AND IQ DOMAIN-CONTAINING PROTEIN 1-RELATED"/>
    <property type="match status" value="1"/>
</dbReference>
<gene>
    <name evidence="4" type="ORF">HINF_LOCUS38437</name>
    <name evidence="3" type="ORF">HINF_LOCUS47443</name>
</gene>
<evidence type="ECO:0000313" key="5">
    <source>
        <dbReference type="Proteomes" id="UP001642409"/>
    </source>
</evidence>
<comment type="caution">
    <text evidence="3">The sequence shown here is derived from an EMBL/GenBank/DDBJ whole genome shotgun (WGS) entry which is preliminary data.</text>
</comment>
<keyword evidence="1" id="KW-0433">Leucine-rich repeat</keyword>
<reference evidence="4 5" key="2">
    <citation type="submission" date="2024-07" db="EMBL/GenBank/DDBJ databases">
        <authorList>
            <person name="Akdeniz Z."/>
        </authorList>
    </citation>
    <scope>NUCLEOTIDE SEQUENCE [LARGE SCALE GENOMIC DNA]</scope>
</reference>
<dbReference type="EMBL" id="CAXDID020000146">
    <property type="protein sequence ID" value="CAL6040651.1"/>
    <property type="molecule type" value="Genomic_DNA"/>
</dbReference>
<dbReference type="InterPro" id="IPR001611">
    <property type="entry name" value="Leu-rich_rpt"/>
</dbReference>